<reference evidence="7 8" key="1">
    <citation type="submission" date="2017-06" db="EMBL/GenBank/DDBJ databases">
        <title>the draft geome sequence of Illustriluteabacillus marina B3227.</title>
        <authorList>
            <person name="He R.-H."/>
            <person name="Du Z.-J."/>
        </authorList>
    </citation>
    <scope>NUCLEOTIDE SEQUENCE [LARGE SCALE GENOMIC DNA]</scope>
    <source>
        <strain evidence="7 8">B3227</strain>
    </source>
</reference>
<dbReference type="AlphaFoldDB" id="A0A2I0QTU6"/>
<dbReference type="SUPFAM" id="SSF53756">
    <property type="entry name" value="UDP-Glycosyltransferase/glycogen phosphorylase"/>
    <property type="match status" value="1"/>
</dbReference>
<evidence type="ECO:0000313" key="7">
    <source>
        <dbReference type="EMBL" id="PKR77775.1"/>
    </source>
</evidence>
<keyword evidence="6" id="KW-0472">Membrane</keyword>
<evidence type="ECO:0000256" key="5">
    <source>
        <dbReference type="ARBA" id="ARBA00022944"/>
    </source>
</evidence>
<dbReference type="PANTHER" id="PTHR37316">
    <property type="entry name" value="TEICHOIC ACID GLYCEROL-PHOSPHATE PRIMASE"/>
    <property type="match status" value="1"/>
</dbReference>
<dbReference type="OrthoDB" id="9811865at2"/>
<dbReference type="EMBL" id="PJNH01000002">
    <property type="protein sequence ID" value="PKR77775.1"/>
    <property type="molecule type" value="Genomic_DNA"/>
</dbReference>
<dbReference type="GO" id="GO:0005886">
    <property type="term" value="C:plasma membrane"/>
    <property type="evidence" value="ECO:0007669"/>
    <property type="project" value="UniProtKB-SubCell"/>
</dbReference>
<dbReference type="GO" id="GO:0047355">
    <property type="term" value="F:CDP-glycerol glycerophosphotransferase activity"/>
    <property type="evidence" value="ECO:0007669"/>
    <property type="project" value="InterPro"/>
</dbReference>
<keyword evidence="4" id="KW-0808">Transferase</keyword>
<evidence type="ECO:0000256" key="6">
    <source>
        <dbReference type="ARBA" id="ARBA00023136"/>
    </source>
</evidence>
<evidence type="ECO:0000313" key="8">
    <source>
        <dbReference type="Proteomes" id="UP000243524"/>
    </source>
</evidence>
<accession>A0A2I0QTU6</accession>
<dbReference type="PANTHER" id="PTHR37316:SF3">
    <property type="entry name" value="TEICHOIC ACID GLYCEROL-PHOSPHATE TRANSFERASE"/>
    <property type="match status" value="1"/>
</dbReference>
<gene>
    <name evidence="7" type="ORF">CEY16_07540</name>
</gene>
<keyword evidence="5" id="KW-0777">Teichoic acid biosynthesis</keyword>
<evidence type="ECO:0000256" key="2">
    <source>
        <dbReference type="ARBA" id="ARBA00010488"/>
    </source>
</evidence>
<sequence>MRRLIKRILSIFCSLIKIKPSTFLIIESSFPSGSNTKILAEELWKHYTVDTIHIDELYYKKRDYIKFLKQIIKISQYEFIVTSHGFKKYNPKQIVIDLWHGTPLKAMRYMEKNEQVYEEEGFDPDHLITSSKLESSLLAACMHVHFSKHEILGSPRNDYLFKKTENEFTNKLSDFNKVLLYMPTFRSGYLNRKEGEVDQSFLEEKEFISYLESNNYLLITKFHPLEEKSIKYSSDHIMNLTSETLLSLNIDLYQVLPHTDLLITDYSSIYFDYLLLDRPIIFLNKDIDQYRKTRGLLLEPYDFWTPGIKVQNDQLISSAINQSFDKDEYKKRREELRSVFHLHQDGKSTERVVDFISDLVAKRGR</sequence>
<dbReference type="InterPro" id="IPR043148">
    <property type="entry name" value="TagF_C"/>
</dbReference>
<comment type="subcellular location">
    <subcellularLocation>
        <location evidence="1">Cell membrane</location>
        <topology evidence="1">Peripheral membrane protein</topology>
    </subcellularLocation>
</comment>
<proteinExistence type="inferred from homology"/>
<keyword evidence="8" id="KW-1185">Reference proteome</keyword>
<dbReference type="GO" id="GO:0019350">
    <property type="term" value="P:teichoic acid biosynthetic process"/>
    <property type="evidence" value="ECO:0007669"/>
    <property type="project" value="UniProtKB-KW"/>
</dbReference>
<evidence type="ECO:0000256" key="4">
    <source>
        <dbReference type="ARBA" id="ARBA00022679"/>
    </source>
</evidence>
<dbReference type="Gene3D" id="3.40.50.11820">
    <property type="match status" value="1"/>
</dbReference>
<evidence type="ECO:0000256" key="1">
    <source>
        <dbReference type="ARBA" id="ARBA00004202"/>
    </source>
</evidence>
<dbReference type="InterPro" id="IPR007554">
    <property type="entry name" value="Glycerophosphate_synth"/>
</dbReference>
<evidence type="ECO:0008006" key="9">
    <source>
        <dbReference type="Google" id="ProtNLM"/>
    </source>
</evidence>
<organism evidence="7 8">
    <name type="scientific">Halalkalibacillus sediminis</name>
    <dbReference type="NCBI Taxonomy" id="2018042"/>
    <lineage>
        <taxon>Bacteria</taxon>
        <taxon>Bacillati</taxon>
        <taxon>Bacillota</taxon>
        <taxon>Bacilli</taxon>
        <taxon>Bacillales</taxon>
        <taxon>Bacillaceae</taxon>
        <taxon>Halalkalibacillus</taxon>
    </lineage>
</organism>
<dbReference type="InterPro" id="IPR043149">
    <property type="entry name" value="TagF_N"/>
</dbReference>
<dbReference type="InterPro" id="IPR051612">
    <property type="entry name" value="Teichoic_Acid_Biosynth"/>
</dbReference>
<protein>
    <recommendedName>
        <fullName evidence="9">CDP-glycerol--glycerophosphate glycerophosphotransferase</fullName>
    </recommendedName>
</protein>
<dbReference type="Proteomes" id="UP000243524">
    <property type="component" value="Unassembled WGS sequence"/>
</dbReference>
<dbReference type="RefSeq" id="WP_101331383.1">
    <property type="nucleotide sequence ID" value="NZ_PJNH01000002.1"/>
</dbReference>
<dbReference type="Pfam" id="PF04464">
    <property type="entry name" value="Glyphos_transf"/>
    <property type="match status" value="1"/>
</dbReference>
<dbReference type="Gene3D" id="3.40.50.12580">
    <property type="match status" value="1"/>
</dbReference>
<evidence type="ECO:0000256" key="3">
    <source>
        <dbReference type="ARBA" id="ARBA00022475"/>
    </source>
</evidence>
<name>A0A2I0QTU6_9BACI</name>
<comment type="similarity">
    <text evidence="2">Belongs to the CDP-glycerol glycerophosphotransferase family.</text>
</comment>
<keyword evidence="3" id="KW-1003">Cell membrane</keyword>
<comment type="caution">
    <text evidence="7">The sequence shown here is derived from an EMBL/GenBank/DDBJ whole genome shotgun (WGS) entry which is preliminary data.</text>
</comment>